<dbReference type="PATRIC" id="fig|1122219.3.peg.3309"/>
<keyword evidence="4" id="KW-1185">Reference proteome</keyword>
<dbReference type="STRING" id="39029.BSR42_04835"/>
<gene>
    <name evidence="3" type="ORF">AB840_04380</name>
</gene>
<dbReference type="Pfam" id="PF11738">
    <property type="entry name" value="DUF3298"/>
    <property type="match status" value="1"/>
</dbReference>
<feature type="chain" id="PRO_5030008865" description="DUF3298 domain-containing protein" evidence="1">
    <location>
        <begin position="23"/>
        <end position="215"/>
    </location>
</feature>
<dbReference type="Proteomes" id="UP000036503">
    <property type="component" value="Unassembled WGS sequence"/>
</dbReference>
<evidence type="ECO:0000313" key="4">
    <source>
        <dbReference type="Proteomes" id="UP000036503"/>
    </source>
</evidence>
<dbReference type="InParanoid" id="A0A0J6WY13"/>
<reference evidence="3 4" key="1">
    <citation type="submission" date="2015-06" db="EMBL/GenBank/DDBJ databases">
        <title>Draft genome sequence of beer spoilage bacterium Megasphaera cerevisiae type strain 20462.</title>
        <authorList>
            <person name="Kutumbaka K."/>
            <person name="Pasmowitz J."/>
            <person name="Mategko J."/>
            <person name="Reyes D."/>
            <person name="Friedrich A."/>
            <person name="Han S."/>
            <person name="Martens-Habbena W."/>
            <person name="Neal-McKinney J."/>
            <person name="Janagama H.K."/>
            <person name="Nadala C."/>
            <person name="Samadpour M."/>
        </authorList>
    </citation>
    <scope>NUCLEOTIDE SEQUENCE [LARGE SCALE GENOMIC DNA]</scope>
    <source>
        <strain evidence="3 4">DSM 20462</strain>
    </source>
</reference>
<comment type="caution">
    <text evidence="3">The sequence shown here is derived from an EMBL/GenBank/DDBJ whole genome shotgun (WGS) entry which is preliminary data.</text>
</comment>
<name>A0A0J6WY13_9FIRM</name>
<keyword evidence="1" id="KW-0732">Signal</keyword>
<dbReference type="InterPro" id="IPR021729">
    <property type="entry name" value="DUF3298"/>
</dbReference>
<dbReference type="RefSeq" id="WP_048513622.1">
    <property type="nucleotide sequence ID" value="NZ_FUXD01000004.1"/>
</dbReference>
<dbReference type="Gene3D" id="3.90.640.20">
    <property type="entry name" value="Heat-shock cognate protein, ATPase"/>
    <property type="match status" value="1"/>
</dbReference>
<dbReference type="InterPro" id="IPR037126">
    <property type="entry name" value="PdaC/RsiV-like_sf"/>
</dbReference>
<dbReference type="Gene3D" id="3.30.565.40">
    <property type="entry name" value="Fervidobacterium nodosum Rt17-B1 like"/>
    <property type="match status" value="1"/>
</dbReference>
<feature type="signal peptide" evidence="1">
    <location>
        <begin position="1"/>
        <end position="22"/>
    </location>
</feature>
<evidence type="ECO:0000256" key="1">
    <source>
        <dbReference type="SAM" id="SignalP"/>
    </source>
</evidence>
<feature type="domain" description="DUF3298" evidence="2">
    <location>
        <begin position="166"/>
        <end position="209"/>
    </location>
</feature>
<organism evidence="3 4">
    <name type="scientific">Megasphaera cerevisiae DSM 20462</name>
    <dbReference type="NCBI Taxonomy" id="1122219"/>
    <lineage>
        <taxon>Bacteria</taxon>
        <taxon>Bacillati</taxon>
        <taxon>Bacillota</taxon>
        <taxon>Negativicutes</taxon>
        <taxon>Veillonellales</taxon>
        <taxon>Veillonellaceae</taxon>
        <taxon>Megasphaera</taxon>
    </lineage>
</organism>
<dbReference type="AlphaFoldDB" id="A0A0J6WY13"/>
<evidence type="ECO:0000259" key="2">
    <source>
        <dbReference type="Pfam" id="PF11738"/>
    </source>
</evidence>
<protein>
    <recommendedName>
        <fullName evidence="2">DUF3298 domain-containing protein</fullName>
    </recommendedName>
</protein>
<proteinExistence type="predicted"/>
<dbReference type="EMBL" id="LEKT01000009">
    <property type="protein sequence ID" value="KMO87123.1"/>
    <property type="molecule type" value="Genomic_DNA"/>
</dbReference>
<accession>A0A0J6WY13</accession>
<dbReference type="OrthoDB" id="5637at2"/>
<evidence type="ECO:0000313" key="3">
    <source>
        <dbReference type="EMBL" id="KMO87123.1"/>
    </source>
</evidence>
<sequence length="215" mass="24114">MIKQKFLMAVCSALLIGSMALAASPAAVQDAQRAVYTRPNGSTLTVQYPQVSVEGNLAAGQAITQYFLDEQKKAEQFFQKEGRDDMKMTEEKSYAVTLNDGKYLSFIDQGYIYLEGAAHPTSWKTGVTFDVQTGQRLNWQDLVRPQDAKDFTLKRINNKITLSSYKLSSYFNGLTELPSNYYLDGKRNIHFLFGQYEIAPYATGIVDIDMGKPAK</sequence>